<accession>A0ABC8TEB6</accession>
<evidence type="ECO:0000313" key="3">
    <source>
        <dbReference type="Proteomes" id="UP001642360"/>
    </source>
</evidence>
<reference evidence="2 3" key="1">
    <citation type="submission" date="2024-02" db="EMBL/GenBank/DDBJ databases">
        <authorList>
            <person name="Vignale AGUSTIN F."/>
            <person name="Sosa J E."/>
            <person name="Modenutti C."/>
        </authorList>
    </citation>
    <scope>NUCLEOTIDE SEQUENCE [LARGE SCALE GENOMIC DNA]</scope>
</reference>
<keyword evidence="3" id="KW-1185">Reference proteome</keyword>
<organism evidence="2 3">
    <name type="scientific">Ilex paraguariensis</name>
    <name type="common">yerba mate</name>
    <dbReference type="NCBI Taxonomy" id="185542"/>
    <lineage>
        <taxon>Eukaryota</taxon>
        <taxon>Viridiplantae</taxon>
        <taxon>Streptophyta</taxon>
        <taxon>Embryophyta</taxon>
        <taxon>Tracheophyta</taxon>
        <taxon>Spermatophyta</taxon>
        <taxon>Magnoliopsida</taxon>
        <taxon>eudicotyledons</taxon>
        <taxon>Gunneridae</taxon>
        <taxon>Pentapetalae</taxon>
        <taxon>asterids</taxon>
        <taxon>campanulids</taxon>
        <taxon>Aquifoliales</taxon>
        <taxon>Aquifoliaceae</taxon>
        <taxon>Ilex</taxon>
    </lineage>
</organism>
<comment type="caution">
    <text evidence="2">The sequence shown here is derived from an EMBL/GenBank/DDBJ whole genome shotgun (WGS) entry which is preliminary data.</text>
</comment>
<evidence type="ECO:0000256" key="1">
    <source>
        <dbReference type="SAM" id="MobiDB-lite"/>
    </source>
</evidence>
<name>A0ABC8TEB6_9AQUA</name>
<dbReference type="Proteomes" id="UP001642360">
    <property type="component" value="Unassembled WGS sequence"/>
</dbReference>
<evidence type="ECO:0000313" key="2">
    <source>
        <dbReference type="EMBL" id="CAK9167777.1"/>
    </source>
</evidence>
<sequence>MVTCEHMVDRNSLGKIVLVRQIVHLRHDVFFELVGEYILSFYREFYTGLHLVDLEARILRTTIQGCIIQVTLDSIAKYLGYVRPQADKVDYPHYEFSAKSLLERLFEALLLGETLPVIPPLASISRAITSKAAAPTNSTPPPTFMSEPRDTVQKIGNSDDEEEAGVRPEDEFWFE</sequence>
<proteinExistence type="predicted"/>
<dbReference type="EMBL" id="CAUOFW020004935">
    <property type="protein sequence ID" value="CAK9167777.1"/>
    <property type="molecule type" value="Genomic_DNA"/>
</dbReference>
<feature type="region of interest" description="Disordered" evidence="1">
    <location>
        <begin position="132"/>
        <end position="175"/>
    </location>
</feature>
<dbReference type="AlphaFoldDB" id="A0ABC8TEB6"/>
<protein>
    <submittedName>
        <fullName evidence="2">Uncharacterized protein</fullName>
    </submittedName>
</protein>
<gene>
    <name evidence="2" type="ORF">ILEXP_LOCUS37082</name>
</gene>
<feature type="compositionally biased region" description="Basic and acidic residues" evidence="1">
    <location>
        <begin position="164"/>
        <end position="175"/>
    </location>
</feature>